<dbReference type="PANTHER" id="PTHR41700:SF1">
    <property type="entry name" value="N-ACETYLTRANSFERASE DOMAIN-CONTAINING PROTEIN"/>
    <property type="match status" value="1"/>
</dbReference>
<dbReference type="Pfam" id="PF00583">
    <property type="entry name" value="Acetyltransf_1"/>
    <property type="match status" value="1"/>
</dbReference>
<dbReference type="Proteomes" id="UP001229955">
    <property type="component" value="Chromosome"/>
</dbReference>
<keyword evidence="4" id="KW-1185">Reference proteome</keyword>
<dbReference type="RefSeq" id="WP_367886421.1">
    <property type="nucleotide sequence ID" value="NZ_CP130612.1"/>
</dbReference>
<dbReference type="PANTHER" id="PTHR41700">
    <property type="entry name" value="GCN5-RELATED N-ACETYLTRANSFERASE"/>
    <property type="match status" value="1"/>
</dbReference>
<evidence type="ECO:0000313" key="4">
    <source>
        <dbReference type="Proteomes" id="UP001229955"/>
    </source>
</evidence>
<feature type="domain" description="N-acetyltransferase" evidence="1">
    <location>
        <begin position="5"/>
        <end position="157"/>
    </location>
</feature>
<sequence length="262" mass="28295">MPSPYTIRPFASHTDRAQCVALQELTWGQGFTEKIPAAMLLVAQKTGGVCAGAFDADGRMLGFVFGVTGVQDGELMHWSDMLAVHPDARGQHLGEQLKAFQRDHCRALGIKHIYWTYDPLVARNAHLNLARMGARVREFVPAMYGEGTNSPLQGDMPTDRFVVAWAVDPVDAAAPLHGLPAEAVQAVDAAGNPAAAWPDATHVVVRAPRDITALAATDLDAARRWRFGTRAAFQHYLGHGYHVAGFVADDDGGSYLISRTAP</sequence>
<keyword evidence="2" id="KW-0012">Acyltransferase</keyword>
<dbReference type="KEGG" id="pspc:Strain318_002905"/>
<evidence type="ECO:0000313" key="2">
    <source>
        <dbReference type="EMBL" id="WKW13583.1"/>
    </source>
</evidence>
<reference evidence="2" key="1">
    <citation type="submission" date="2023-07" db="EMBL/GenBank/DDBJ databases">
        <authorList>
            <person name="Haufschild T."/>
            <person name="Kallscheuer N."/>
            <person name="Hammer J."/>
            <person name="Kohn T."/>
            <person name="Kabuu M."/>
            <person name="Jogler M."/>
            <person name="Wohfarth N."/>
            <person name="Heuer A."/>
            <person name="Rohde M."/>
            <person name="van Teeseling M.C.F."/>
            <person name="Jogler C."/>
        </authorList>
    </citation>
    <scope>NUCLEOTIDE SEQUENCE</scope>
    <source>
        <strain evidence="2">Strain 138</strain>
        <strain evidence="3">Strain 318</strain>
    </source>
</reference>
<evidence type="ECO:0000313" key="3">
    <source>
        <dbReference type="EMBL" id="WKW16489.1"/>
    </source>
</evidence>
<proteinExistence type="predicted"/>
<dbReference type="InterPro" id="IPR038764">
    <property type="entry name" value="GNAT_N_AcTrfase_prd"/>
</dbReference>
<gene>
    <name evidence="2" type="ORF">Strain138_002907</name>
    <name evidence="3" type="ORF">Strain318_002905</name>
</gene>
<dbReference type="GO" id="GO:0016747">
    <property type="term" value="F:acyltransferase activity, transferring groups other than amino-acyl groups"/>
    <property type="evidence" value="ECO:0007669"/>
    <property type="project" value="InterPro"/>
</dbReference>
<name>A0AA49JXB7_9BACT</name>
<organism evidence="2">
    <name type="scientific">Pseudogemmatithrix spongiicola</name>
    <dbReference type="NCBI Taxonomy" id="3062599"/>
    <lineage>
        <taxon>Bacteria</taxon>
        <taxon>Pseudomonadati</taxon>
        <taxon>Gemmatimonadota</taxon>
        <taxon>Gemmatimonadia</taxon>
        <taxon>Gemmatimonadales</taxon>
        <taxon>Gemmatimonadaceae</taxon>
        <taxon>Pseudogemmatithrix</taxon>
    </lineage>
</organism>
<dbReference type="InterPro" id="IPR016181">
    <property type="entry name" value="Acyl_CoA_acyltransferase"/>
</dbReference>
<keyword evidence="2" id="KW-0808">Transferase</keyword>
<dbReference type="Gene3D" id="3.40.630.30">
    <property type="match status" value="1"/>
</dbReference>
<evidence type="ECO:0000259" key="1">
    <source>
        <dbReference type="PROSITE" id="PS51186"/>
    </source>
</evidence>
<dbReference type="SUPFAM" id="SSF55729">
    <property type="entry name" value="Acyl-CoA N-acyltransferases (Nat)"/>
    <property type="match status" value="1"/>
</dbReference>
<protein>
    <submittedName>
        <fullName evidence="2">GNAT family N-acetyltransferase</fullName>
        <ecNumber evidence="2">2.3.1.-</ecNumber>
    </submittedName>
</protein>
<dbReference type="CDD" id="cd04301">
    <property type="entry name" value="NAT_SF"/>
    <property type="match status" value="1"/>
</dbReference>
<dbReference type="InterPro" id="IPR000182">
    <property type="entry name" value="GNAT_dom"/>
</dbReference>
<dbReference type="EC" id="2.3.1.-" evidence="2"/>
<dbReference type="PROSITE" id="PS51186">
    <property type="entry name" value="GNAT"/>
    <property type="match status" value="1"/>
</dbReference>
<dbReference type="EMBL" id="CP130613">
    <property type="protein sequence ID" value="WKW16489.1"/>
    <property type="molecule type" value="Genomic_DNA"/>
</dbReference>
<dbReference type="AlphaFoldDB" id="A0AA49JXB7"/>
<accession>A0AA49K2U3</accession>
<dbReference type="EMBL" id="CP130612">
    <property type="protein sequence ID" value="WKW13583.1"/>
    <property type="molecule type" value="Genomic_DNA"/>
</dbReference>
<accession>A0AA49JXB7</accession>